<dbReference type="AlphaFoldDB" id="A0A517DWQ1"/>
<dbReference type="OrthoDB" id="9808140at2"/>
<reference evidence="2 3" key="1">
    <citation type="submission" date="2019-02" db="EMBL/GenBank/DDBJ databases">
        <title>Closed genome of Sporomusa termitida DSM 4440.</title>
        <authorList>
            <person name="Poehlein A."/>
            <person name="Daniel R."/>
        </authorList>
    </citation>
    <scope>NUCLEOTIDE SEQUENCE [LARGE SCALE GENOMIC DNA]</scope>
    <source>
        <strain evidence="2 3">DSM 4440</strain>
    </source>
</reference>
<proteinExistence type="predicted"/>
<dbReference type="GO" id="GO:0008757">
    <property type="term" value="F:S-adenosylmethionine-dependent methyltransferase activity"/>
    <property type="evidence" value="ECO:0007669"/>
    <property type="project" value="InterPro"/>
</dbReference>
<feature type="domain" description="Methyltransferase type 11" evidence="1">
    <location>
        <begin position="64"/>
        <end position="172"/>
    </location>
</feature>
<sequence>MSYLQTAQELYKEAALTPQPGLCCVTSQARYLPELVIPEVMEEMNYGCGTTVHYGDLNAGETVLYVGVGGGLEALQFAYFTRRSQSVIAVDSVPEMLARAEENFQLAAQANKWFRPDFVKLVRGNALSLPLANDSVDVAAQNCLFNIFKEEELKRAISEMYRVLRPGGRLYISDPITSQPIPAHLREDERLRAMCLSGALAYQAYLDKFVDAGFGTIEVRSRRPYRILDKGRYGINEDILLESLELVVYKNPVPADGACVFAGETAIYAGPDEAYDDGKGHVIQRDVPLPVCQKTAGNLRALKRPDLFITKATYHYGGGGCC</sequence>
<dbReference type="GO" id="GO:0032259">
    <property type="term" value="P:methylation"/>
    <property type="evidence" value="ECO:0007669"/>
    <property type="project" value="UniProtKB-KW"/>
</dbReference>
<dbReference type="SUPFAM" id="SSF53335">
    <property type="entry name" value="S-adenosyl-L-methionine-dependent methyltransferases"/>
    <property type="match status" value="1"/>
</dbReference>
<dbReference type="EMBL" id="CP036259">
    <property type="protein sequence ID" value="QDR81686.1"/>
    <property type="molecule type" value="Genomic_DNA"/>
</dbReference>
<gene>
    <name evidence="2" type="primary">ubiE_6</name>
    <name evidence="2" type="ORF">SPTER_30980</name>
</gene>
<evidence type="ECO:0000313" key="2">
    <source>
        <dbReference type="EMBL" id="QDR81686.1"/>
    </source>
</evidence>
<evidence type="ECO:0000313" key="3">
    <source>
        <dbReference type="Proteomes" id="UP000320776"/>
    </source>
</evidence>
<keyword evidence="2" id="KW-0830">Ubiquinone</keyword>
<keyword evidence="2" id="KW-0489">Methyltransferase</keyword>
<keyword evidence="2" id="KW-0808">Transferase</keyword>
<protein>
    <submittedName>
        <fullName evidence="2">Ubiquinone/menaquinone biosynthesis C-methyltransferase UbiE</fullName>
        <ecNumber evidence="2">2.1.1.163</ecNumber>
    </submittedName>
</protein>
<dbReference type="NCBIfam" id="NF038099">
    <property type="entry name" value="AsSugarArsM"/>
    <property type="match status" value="1"/>
</dbReference>
<name>A0A517DWQ1_9FIRM</name>
<dbReference type="PANTHER" id="PTHR43591">
    <property type="entry name" value="METHYLTRANSFERASE"/>
    <property type="match status" value="1"/>
</dbReference>
<evidence type="ECO:0000259" key="1">
    <source>
        <dbReference type="Pfam" id="PF08241"/>
    </source>
</evidence>
<dbReference type="GO" id="GO:0043770">
    <property type="term" value="F:demethylmenaquinone methyltransferase activity"/>
    <property type="evidence" value="ECO:0007669"/>
    <property type="project" value="UniProtKB-EC"/>
</dbReference>
<accession>A0A517DWQ1</accession>
<dbReference type="InterPro" id="IPR029063">
    <property type="entry name" value="SAM-dependent_MTases_sf"/>
</dbReference>
<dbReference type="Pfam" id="PF08241">
    <property type="entry name" value="Methyltransf_11"/>
    <property type="match status" value="1"/>
</dbReference>
<dbReference type="RefSeq" id="WP_144351152.1">
    <property type="nucleotide sequence ID" value="NZ_CP036259.1"/>
</dbReference>
<keyword evidence="3" id="KW-1185">Reference proteome</keyword>
<dbReference type="Gene3D" id="3.40.50.150">
    <property type="entry name" value="Vaccinia Virus protein VP39"/>
    <property type="match status" value="1"/>
</dbReference>
<dbReference type="CDD" id="cd02440">
    <property type="entry name" value="AdoMet_MTases"/>
    <property type="match status" value="1"/>
</dbReference>
<dbReference type="InterPro" id="IPR013216">
    <property type="entry name" value="Methyltransf_11"/>
</dbReference>
<organism evidence="2 3">
    <name type="scientific">Sporomusa termitida</name>
    <dbReference type="NCBI Taxonomy" id="2377"/>
    <lineage>
        <taxon>Bacteria</taxon>
        <taxon>Bacillati</taxon>
        <taxon>Bacillota</taxon>
        <taxon>Negativicutes</taxon>
        <taxon>Selenomonadales</taxon>
        <taxon>Sporomusaceae</taxon>
        <taxon>Sporomusa</taxon>
    </lineage>
</organism>
<dbReference type="PANTHER" id="PTHR43591:SF24">
    <property type="entry name" value="2-METHOXY-6-POLYPRENYL-1,4-BENZOQUINOL METHYLASE, MITOCHONDRIAL"/>
    <property type="match status" value="1"/>
</dbReference>
<dbReference type="Proteomes" id="UP000320776">
    <property type="component" value="Chromosome"/>
</dbReference>
<dbReference type="EC" id="2.1.1.163" evidence="2"/>
<dbReference type="KEGG" id="sted:SPTER_30980"/>